<dbReference type="EMBL" id="JBHUME010000007">
    <property type="protein sequence ID" value="MFD2613091.1"/>
    <property type="molecule type" value="Genomic_DNA"/>
</dbReference>
<dbReference type="SUPFAM" id="SSF56281">
    <property type="entry name" value="Metallo-hydrolase/oxidoreductase"/>
    <property type="match status" value="1"/>
</dbReference>
<dbReference type="NCBIfam" id="NF001911">
    <property type="entry name" value="PRK00685.1"/>
    <property type="match status" value="1"/>
</dbReference>
<dbReference type="InterPro" id="IPR036866">
    <property type="entry name" value="RibonucZ/Hydroxyglut_hydro"/>
</dbReference>
<evidence type="ECO:0000256" key="4">
    <source>
        <dbReference type="ARBA" id="ARBA00048505"/>
    </source>
</evidence>
<dbReference type="Gene3D" id="3.60.15.10">
    <property type="entry name" value="Ribonuclease Z/Hydroxyacylglutathione hydrolase-like"/>
    <property type="match status" value="1"/>
</dbReference>
<evidence type="ECO:0000256" key="3">
    <source>
        <dbReference type="ARBA" id="ARBA00034301"/>
    </source>
</evidence>
<dbReference type="InterPro" id="IPR001279">
    <property type="entry name" value="Metallo-B-lactamas"/>
</dbReference>
<comment type="function">
    <text evidence="3">Counteracts the endogenous Pycsar antiviral defense system. Phosphodiesterase that enables metal-dependent hydrolysis of host cyclic nucleotide Pycsar defense signals such as cCMP and cUMP.</text>
</comment>
<accession>A0ABW5PCL7</accession>
<proteinExistence type="inferred from homology"/>
<dbReference type="RefSeq" id="WP_377603001.1">
    <property type="nucleotide sequence ID" value="NZ_JBHUME010000007.1"/>
</dbReference>
<evidence type="ECO:0000256" key="5">
    <source>
        <dbReference type="HAMAP-Rule" id="MF_00457"/>
    </source>
</evidence>
<keyword evidence="8" id="KW-1185">Reference proteome</keyword>
<comment type="catalytic activity">
    <reaction evidence="4">
        <text>3',5'-cyclic UMP + H2O = UMP + H(+)</text>
        <dbReference type="Rhea" id="RHEA:70575"/>
        <dbReference type="ChEBI" id="CHEBI:15377"/>
        <dbReference type="ChEBI" id="CHEBI:15378"/>
        <dbReference type="ChEBI" id="CHEBI:57865"/>
        <dbReference type="ChEBI" id="CHEBI:184387"/>
    </reaction>
    <physiologicalReaction direction="left-to-right" evidence="4">
        <dbReference type="Rhea" id="RHEA:70576"/>
    </physiologicalReaction>
</comment>
<evidence type="ECO:0000256" key="1">
    <source>
        <dbReference type="ARBA" id="ARBA00022801"/>
    </source>
</evidence>
<organism evidence="7 8">
    <name type="scientific">Paenibacillus gansuensis</name>
    <dbReference type="NCBI Taxonomy" id="306542"/>
    <lineage>
        <taxon>Bacteria</taxon>
        <taxon>Bacillati</taxon>
        <taxon>Bacillota</taxon>
        <taxon>Bacilli</taxon>
        <taxon>Bacillales</taxon>
        <taxon>Paenibacillaceae</taxon>
        <taxon>Paenibacillus</taxon>
    </lineage>
</organism>
<dbReference type="GO" id="GO:0016787">
    <property type="term" value="F:hydrolase activity"/>
    <property type="evidence" value="ECO:0007669"/>
    <property type="project" value="UniProtKB-KW"/>
</dbReference>
<evidence type="ECO:0000256" key="2">
    <source>
        <dbReference type="ARBA" id="ARBA00034221"/>
    </source>
</evidence>
<dbReference type="InterPro" id="IPR022877">
    <property type="entry name" value="UPF0173"/>
</dbReference>
<feature type="domain" description="Metallo-beta-lactamase" evidence="6">
    <location>
        <begin position="8"/>
        <end position="193"/>
    </location>
</feature>
<comment type="catalytic activity">
    <reaction evidence="2">
        <text>3',5'-cyclic CMP + H2O = CMP + H(+)</text>
        <dbReference type="Rhea" id="RHEA:72675"/>
        <dbReference type="ChEBI" id="CHEBI:15377"/>
        <dbReference type="ChEBI" id="CHEBI:15378"/>
        <dbReference type="ChEBI" id="CHEBI:58003"/>
        <dbReference type="ChEBI" id="CHEBI:60377"/>
    </reaction>
    <physiologicalReaction direction="left-to-right" evidence="2">
        <dbReference type="Rhea" id="RHEA:72676"/>
    </physiologicalReaction>
</comment>
<sequence>MIRITFHGHSCIQLETEGHSVIIDPFLNGNPAATAKPDEIKVHYVLLTHAHNDHFGDTDTISRNNEAPVLAIVELADYLQTQGLKTLDINMGGTVHLPFGKVKMVPAFHSSSLVTKEGQTLHMGSAAGLIIHFGDKVFYHAGDTCLFGDMKLIGDMYDIDVAFLPIGDHYTMGPDDAVIAAEWIQAKTIVPVHYNTFPLLNQNAEEFAARVEENGQHCLIMTPGETVGL</sequence>
<comment type="caution">
    <text evidence="7">The sequence shown here is derived from an EMBL/GenBank/DDBJ whole genome shotgun (WGS) entry which is preliminary data.</text>
</comment>
<dbReference type="PANTHER" id="PTHR43546:SF3">
    <property type="entry name" value="UPF0173 METAL-DEPENDENT HYDROLASE MJ1163"/>
    <property type="match status" value="1"/>
</dbReference>
<evidence type="ECO:0000313" key="7">
    <source>
        <dbReference type="EMBL" id="MFD2613091.1"/>
    </source>
</evidence>
<dbReference type="InterPro" id="IPR050114">
    <property type="entry name" value="UPF0173_UPF0282_UlaG_hydrolase"/>
</dbReference>
<dbReference type="PANTHER" id="PTHR43546">
    <property type="entry name" value="UPF0173 METAL-DEPENDENT HYDROLASE MJ1163-RELATED"/>
    <property type="match status" value="1"/>
</dbReference>
<evidence type="ECO:0000313" key="8">
    <source>
        <dbReference type="Proteomes" id="UP001597541"/>
    </source>
</evidence>
<keyword evidence="1 5" id="KW-0378">Hydrolase</keyword>
<reference evidence="8" key="1">
    <citation type="journal article" date="2019" name="Int. J. Syst. Evol. Microbiol.">
        <title>The Global Catalogue of Microorganisms (GCM) 10K type strain sequencing project: providing services to taxonomists for standard genome sequencing and annotation.</title>
        <authorList>
            <consortium name="The Broad Institute Genomics Platform"/>
            <consortium name="The Broad Institute Genome Sequencing Center for Infectious Disease"/>
            <person name="Wu L."/>
            <person name="Ma J."/>
        </authorList>
    </citation>
    <scope>NUCLEOTIDE SEQUENCE [LARGE SCALE GENOMIC DNA]</scope>
    <source>
        <strain evidence="8">KCTC 3950</strain>
    </source>
</reference>
<protein>
    <recommendedName>
        <fullName evidence="5">UPF0173 metal-dependent hydrolase ACFSUF_11710</fullName>
    </recommendedName>
</protein>
<evidence type="ECO:0000259" key="6">
    <source>
        <dbReference type="SMART" id="SM00849"/>
    </source>
</evidence>
<dbReference type="Pfam" id="PF12706">
    <property type="entry name" value="Lactamase_B_2"/>
    <property type="match status" value="1"/>
</dbReference>
<dbReference type="HAMAP" id="MF_00457">
    <property type="entry name" value="UPF0173"/>
    <property type="match status" value="1"/>
</dbReference>
<comment type="similarity">
    <text evidence="5">Belongs to the UPF0173 family.</text>
</comment>
<gene>
    <name evidence="7" type="ORF">ACFSUF_11710</name>
</gene>
<name>A0ABW5PCL7_9BACL</name>
<dbReference type="SMART" id="SM00849">
    <property type="entry name" value="Lactamase_B"/>
    <property type="match status" value="1"/>
</dbReference>
<dbReference type="Proteomes" id="UP001597541">
    <property type="component" value="Unassembled WGS sequence"/>
</dbReference>